<dbReference type="RefSeq" id="WP_138237050.1">
    <property type="nucleotide sequence ID" value="NZ_CP185860.1"/>
</dbReference>
<comment type="caution">
    <text evidence="1">The sequence shown here is derived from an EMBL/GenBank/DDBJ whole genome shotgun (WGS) entry which is preliminary data.</text>
</comment>
<organism evidence="1 2">
    <name type="scientific">Microbulbifer harenosus</name>
    <dbReference type="NCBI Taxonomy" id="2576840"/>
    <lineage>
        <taxon>Bacteria</taxon>
        <taxon>Pseudomonadati</taxon>
        <taxon>Pseudomonadota</taxon>
        <taxon>Gammaproteobacteria</taxon>
        <taxon>Cellvibrionales</taxon>
        <taxon>Microbulbiferaceae</taxon>
        <taxon>Microbulbifer</taxon>
    </lineage>
</organism>
<evidence type="ECO:0000313" key="2">
    <source>
        <dbReference type="Proteomes" id="UP000306791"/>
    </source>
</evidence>
<dbReference type="EMBL" id="VANI01000021">
    <property type="protein sequence ID" value="TLM74452.1"/>
    <property type="molecule type" value="Genomic_DNA"/>
</dbReference>
<name>A0ABY2UFS8_9GAMM</name>
<protein>
    <recommendedName>
        <fullName evidence="3">DUF2846 domain-containing protein</fullName>
    </recommendedName>
</protein>
<evidence type="ECO:0008006" key="3">
    <source>
        <dbReference type="Google" id="ProtNLM"/>
    </source>
</evidence>
<evidence type="ECO:0000313" key="1">
    <source>
        <dbReference type="EMBL" id="TLM74452.1"/>
    </source>
</evidence>
<proteinExistence type="predicted"/>
<dbReference type="Proteomes" id="UP000306791">
    <property type="component" value="Unassembled WGS sequence"/>
</dbReference>
<keyword evidence="2" id="KW-1185">Reference proteome</keyword>
<accession>A0ABY2UFS8</accession>
<reference evidence="1 2" key="1">
    <citation type="submission" date="2019-05" db="EMBL/GenBank/DDBJ databases">
        <title>Microbulbifer harenosus sp. nov., an alginate-degrading bacterium isolated from coastal sand.</title>
        <authorList>
            <person name="Huang H."/>
            <person name="Mo K."/>
            <person name="Bao S."/>
        </authorList>
    </citation>
    <scope>NUCLEOTIDE SEQUENCE [LARGE SCALE GENOMIC DNA]</scope>
    <source>
        <strain evidence="1 2">HB161719</strain>
    </source>
</reference>
<sequence length="208" mass="23446">MPNISLSALLVSILLVLCSPFSVEAEEFSLLPVSDAPELGGSEGYMLLYVDAGGTAPSFEFARIARADSEPLPEGERFRFVTKPHKITLKGLANGFYLLPMTKGQYQIIRVNAPHYSLPFRMSTDNRPEWRFVIEPGRTNYIGALHINTERSASHVEIDLLNRIAMQEATIRELMGETLNMYPLAFHTGYRDDFYRDTQSRKNIEGAQ</sequence>
<gene>
    <name evidence="1" type="ORF">FDY93_17560</name>
</gene>